<protein>
    <recommendedName>
        <fullName evidence="4">WSC domain-containing protein</fullName>
    </recommendedName>
</protein>
<reference evidence="5 6" key="1">
    <citation type="submission" date="2024-03" db="EMBL/GenBank/DDBJ databases">
        <title>A high-quality draft genome sequence of Diaporthe vaccinii, a causative agent of upright dieback and viscid rot disease in cranberry plants.</title>
        <authorList>
            <person name="Sarrasin M."/>
            <person name="Lang B.F."/>
            <person name="Burger G."/>
        </authorList>
    </citation>
    <scope>NUCLEOTIDE SEQUENCE [LARGE SCALE GENOMIC DNA]</scope>
    <source>
        <strain evidence="5 6">IS7</strain>
    </source>
</reference>
<dbReference type="EMBL" id="JBAWTH010000140">
    <property type="protein sequence ID" value="KAL2275203.1"/>
    <property type="molecule type" value="Genomic_DNA"/>
</dbReference>
<evidence type="ECO:0000256" key="2">
    <source>
        <dbReference type="SAM" id="Phobius"/>
    </source>
</evidence>
<comment type="caution">
    <text evidence="5">The sequence shown here is derived from an EMBL/GenBank/DDBJ whole genome shotgun (WGS) entry which is preliminary data.</text>
</comment>
<evidence type="ECO:0000256" key="3">
    <source>
        <dbReference type="SAM" id="SignalP"/>
    </source>
</evidence>
<keyword evidence="6" id="KW-1185">Reference proteome</keyword>
<sequence>MKLNISLLLSLGQLAAAGQTLDVRKDGSETQCYVFDAVDNEHTLVFNTFSACAEECLQSDQFVIAMRESGCFCLDSLPPDDKKVDASECTEPCPGYALNTCGGKPGYYSVGTFDASDFDTSNTTNTTSTSSDTASSTTSATAIASSSNVPSNGTASATPPSSSASGTSGSSASATTTVESSSAAALAFGSSVTVISSLVYAVAAIVAVI</sequence>
<dbReference type="Pfam" id="PF01822">
    <property type="entry name" value="WSC"/>
    <property type="match status" value="1"/>
</dbReference>
<proteinExistence type="predicted"/>
<evidence type="ECO:0000259" key="4">
    <source>
        <dbReference type="PROSITE" id="PS51212"/>
    </source>
</evidence>
<feature type="transmembrane region" description="Helical" evidence="2">
    <location>
        <begin position="183"/>
        <end position="208"/>
    </location>
</feature>
<feature type="domain" description="WSC" evidence="4">
    <location>
        <begin position="26"/>
        <end position="114"/>
    </location>
</feature>
<evidence type="ECO:0000313" key="6">
    <source>
        <dbReference type="Proteomes" id="UP001600888"/>
    </source>
</evidence>
<feature type="signal peptide" evidence="3">
    <location>
        <begin position="1"/>
        <end position="17"/>
    </location>
</feature>
<evidence type="ECO:0000313" key="5">
    <source>
        <dbReference type="EMBL" id="KAL2275203.1"/>
    </source>
</evidence>
<evidence type="ECO:0000256" key="1">
    <source>
        <dbReference type="SAM" id="MobiDB-lite"/>
    </source>
</evidence>
<dbReference type="Proteomes" id="UP001600888">
    <property type="component" value="Unassembled WGS sequence"/>
</dbReference>
<feature type="chain" id="PRO_5047208406" description="WSC domain-containing protein" evidence="3">
    <location>
        <begin position="18"/>
        <end position="209"/>
    </location>
</feature>
<feature type="region of interest" description="Disordered" evidence="1">
    <location>
        <begin position="121"/>
        <end position="174"/>
    </location>
</feature>
<keyword evidence="2" id="KW-0472">Membrane</keyword>
<keyword evidence="3" id="KW-0732">Signal</keyword>
<organism evidence="5 6">
    <name type="scientific">Diaporthe vaccinii</name>
    <dbReference type="NCBI Taxonomy" id="105482"/>
    <lineage>
        <taxon>Eukaryota</taxon>
        <taxon>Fungi</taxon>
        <taxon>Dikarya</taxon>
        <taxon>Ascomycota</taxon>
        <taxon>Pezizomycotina</taxon>
        <taxon>Sordariomycetes</taxon>
        <taxon>Sordariomycetidae</taxon>
        <taxon>Diaporthales</taxon>
        <taxon>Diaporthaceae</taxon>
        <taxon>Diaporthe</taxon>
        <taxon>Diaporthe eres species complex</taxon>
    </lineage>
</organism>
<keyword evidence="2" id="KW-0812">Transmembrane</keyword>
<accession>A0ABR4DYG0</accession>
<name>A0ABR4DYG0_9PEZI</name>
<keyword evidence="2" id="KW-1133">Transmembrane helix</keyword>
<dbReference type="PROSITE" id="PS51212">
    <property type="entry name" value="WSC"/>
    <property type="match status" value="1"/>
</dbReference>
<gene>
    <name evidence="5" type="ORF">FJTKL_02427</name>
</gene>
<dbReference type="InterPro" id="IPR002889">
    <property type="entry name" value="WSC_carb-bd"/>
</dbReference>